<dbReference type="EMBL" id="AP010904">
    <property type="protein sequence ID" value="BAH78077.1"/>
    <property type="molecule type" value="Genomic_DNA"/>
</dbReference>
<dbReference type="RefSeq" id="WP_015863192.1">
    <property type="nucleotide sequence ID" value="NC_012796.1"/>
</dbReference>
<organism evidence="3 4">
    <name type="scientific">Solidesulfovibrio magneticus (strain ATCC 700980 / DSM 13731 / RS-1)</name>
    <name type="common">Desulfovibrio magneticus</name>
    <dbReference type="NCBI Taxonomy" id="573370"/>
    <lineage>
        <taxon>Bacteria</taxon>
        <taxon>Pseudomonadati</taxon>
        <taxon>Thermodesulfobacteriota</taxon>
        <taxon>Desulfovibrionia</taxon>
        <taxon>Desulfovibrionales</taxon>
        <taxon>Desulfovibrionaceae</taxon>
        <taxon>Solidesulfovibrio</taxon>
    </lineage>
</organism>
<evidence type="ECO:0000259" key="1">
    <source>
        <dbReference type="Pfam" id="PF09828"/>
    </source>
</evidence>
<evidence type="ECO:0000259" key="2">
    <source>
        <dbReference type="Pfam" id="PF20229"/>
    </source>
</evidence>
<dbReference type="Pfam" id="PF09828">
    <property type="entry name" value="ChrB_C"/>
    <property type="match status" value="1"/>
</dbReference>
<name>C4XS11_SOLM1</name>
<keyword evidence="4" id="KW-1185">Reference proteome</keyword>
<dbReference type="STRING" id="573370.DMR_45860"/>
<dbReference type="InterPro" id="IPR018634">
    <property type="entry name" value="ChrB_C"/>
</dbReference>
<dbReference type="KEGG" id="dma:DMR_45860"/>
<dbReference type="AlphaFoldDB" id="C4XS11"/>
<proteinExistence type="predicted"/>
<gene>
    <name evidence="3" type="primary">chrB</name>
    <name evidence="3" type="ordered locus">DMR_45860</name>
</gene>
<protein>
    <submittedName>
        <fullName evidence="3">ChrB protein</fullName>
    </submittedName>
</protein>
<dbReference type="eggNOG" id="COG4275">
    <property type="taxonomic scope" value="Bacteria"/>
</dbReference>
<feature type="domain" description="ChrB C-terminal" evidence="1">
    <location>
        <begin position="184"/>
        <end position="312"/>
    </location>
</feature>
<dbReference type="InterPro" id="IPR046858">
    <property type="entry name" value="ChrB_N"/>
</dbReference>
<evidence type="ECO:0000313" key="4">
    <source>
        <dbReference type="Proteomes" id="UP000009071"/>
    </source>
</evidence>
<dbReference type="HOGENOM" id="CLU_079058_0_0_7"/>
<dbReference type="Proteomes" id="UP000009071">
    <property type="component" value="Chromosome"/>
</dbReference>
<accession>C4XS11</accession>
<reference evidence="3 4" key="1">
    <citation type="journal article" date="2009" name="Genome Res.">
        <title>Whole genome sequence of Desulfovibrio magneticus strain RS-1 revealed common gene clusters in magnetotactic bacteria.</title>
        <authorList>
            <person name="Nakazawa H."/>
            <person name="Arakaki A."/>
            <person name="Narita-Yamada S."/>
            <person name="Yashiro I."/>
            <person name="Jinno K."/>
            <person name="Aoki N."/>
            <person name="Tsuruyama A."/>
            <person name="Okamura Y."/>
            <person name="Tanikawa S."/>
            <person name="Fujita N."/>
            <person name="Takeyama H."/>
            <person name="Matsunaga T."/>
        </authorList>
    </citation>
    <scope>NUCLEOTIDE SEQUENCE [LARGE SCALE GENOMIC DNA]</scope>
    <source>
        <strain evidence="4">ATCC 700980 / DSM 13731 / RS-1</strain>
    </source>
</reference>
<dbReference type="Pfam" id="PF20229">
    <property type="entry name" value="ChrB_N"/>
    <property type="match status" value="1"/>
</dbReference>
<evidence type="ECO:0000313" key="3">
    <source>
        <dbReference type="EMBL" id="BAH78077.1"/>
    </source>
</evidence>
<feature type="domain" description="ChrB N-terminal" evidence="2">
    <location>
        <begin position="24"/>
        <end position="123"/>
    </location>
</feature>
<sequence length="322" mass="34484">MKAMCNKTWLVFSFSQPASRQSGRVRTLRRLAGLGAASLKGGLYVLPWSPELHEQLTWLAGEVEQGGGEAVFFACPDIANMAHEAVVAVFRKARDEAYAQLAAEARAALAAETLDDKETAAKLRRLTRRHEAERAIDFFDAPGGPVVAGLLGALAARLAGAAGSASEETAIAPCDPAAYRGRLWVTRPGLYVDRLASFWLVRRGIDPEAAIAYADTLDDLPPQAVAFDMAGAPFTHVGPRITFEVMRQAFGLEAVACDRLAAVIRAVDLGDFETAPPETAGVRRLLDGLCAVCRDDAERLRRGLDLFDALAASYAIETQGAS</sequence>